<dbReference type="PANTHER" id="PTHR31639:SF214">
    <property type="entry name" value="F-BOX DOMAIN-CONTAINING PROTEIN"/>
    <property type="match status" value="1"/>
</dbReference>
<dbReference type="SUPFAM" id="SSF81383">
    <property type="entry name" value="F-box domain"/>
    <property type="match status" value="1"/>
</dbReference>
<dbReference type="Pfam" id="PF12937">
    <property type="entry name" value="F-box-like"/>
    <property type="match status" value="1"/>
</dbReference>
<dbReference type="AlphaFoldDB" id="A0A9P8VG63"/>
<dbReference type="Gene3D" id="1.20.1280.50">
    <property type="match status" value="1"/>
</dbReference>
<evidence type="ECO:0000313" key="3">
    <source>
        <dbReference type="Proteomes" id="UP000770015"/>
    </source>
</evidence>
<sequence length="685" mass="76979">MAPVTKASIAEGRAAYSGGLYKLALEHFTLVANGCSCNSGPNGRRGRCTCKDFAAAARLMGDGESNSVFHEAMHVCSCGVGEKFQKCHEPQHIQALDYRIHVFEKMARRENAQKDAEWLLEIAPRALEGYLRLGKAYRLAKMPEEAYGIWTAGIKVAGKEGHGGSPKLHQLHQARQSLQMRFSRKDPLQELPIELAENVFSCLSVAELVQCFGVCKRWKSYLQRNPRLWSDLHFNTKRMPSASWFRQLRQTTGGAVESLKVTERSSSTGMEQQRWAALIAATLHAKHLTLGIHCPKGIEKVYADPMRQLMWSNLKSLRLKLATQLPAGEYPFPKKMLFQLLEHNSDTLEELSLAAKTMHIILIVRTPRLFPSHHLRSLSLQFEETNSFRPAHTGLGPEQVRVLARHTPLLEQLWFPWLTVRGDDVDSPSDDVGGLWPHLQVLRLQTWRPSSKIDGRELMVPFARLRSFDLHTQNSDTSGDHFLAEYCRYIQDHQDDGAAKELRYPTLERYWAPTMTLLSEMEPCLAQSFSKGALSVFGTQVKMADSSYVDNTRVDHFLEDLQWMAGEASIKTLGLFNINMNGDLCTDWGILGARTKALVEFIESFPNLETVVITVTDVDSNAALLGKVLALQNVKNLVGGPCPGAKMDALRRLAEENKVALSFGAETLRTEWPMDLKQLDKFPLA</sequence>
<dbReference type="OrthoDB" id="4849595at2759"/>
<name>A0A9P8VG63_9PEZI</name>
<dbReference type="EMBL" id="JAGSXJ010000006">
    <property type="protein sequence ID" value="KAH6690545.1"/>
    <property type="molecule type" value="Genomic_DNA"/>
</dbReference>
<feature type="domain" description="F-box" evidence="1">
    <location>
        <begin position="185"/>
        <end position="232"/>
    </location>
</feature>
<dbReference type="CDD" id="cd09917">
    <property type="entry name" value="F-box_SF"/>
    <property type="match status" value="1"/>
</dbReference>
<keyword evidence="3" id="KW-1185">Reference proteome</keyword>
<proteinExistence type="predicted"/>
<dbReference type="InterPro" id="IPR001810">
    <property type="entry name" value="F-box_dom"/>
</dbReference>
<dbReference type="SUPFAM" id="SSF48452">
    <property type="entry name" value="TPR-like"/>
    <property type="match status" value="1"/>
</dbReference>
<dbReference type="Gene3D" id="1.25.40.10">
    <property type="entry name" value="Tetratricopeptide repeat domain"/>
    <property type="match status" value="1"/>
</dbReference>
<organism evidence="2 3">
    <name type="scientific">Plectosphaerella plurivora</name>
    <dbReference type="NCBI Taxonomy" id="936078"/>
    <lineage>
        <taxon>Eukaryota</taxon>
        <taxon>Fungi</taxon>
        <taxon>Dikarya</taxon>
        <taxon>Ascomycota</taxon>
        <taxon>Pezizomycotina</taxon>
        <taxon>Sordariomycetes</taxon>
        <taxon>Hypocreomycetidae</taxon>
        <taxon>Glomerellales</taxon>
        <taxon>Plectosphaerellaceae</taxon>
        <taxon>Plectosphaerella</taxon>
    </lineage>
</organism>
<dbReference type="InterPro" id="IPR011990">
    <property type="entry name" value="TPR-like_helical_dom_sf"/>
</dbReference>
<dbReference type="PANTHER" id="PTHR31639">
    <property type="entry name" value="F-BOX PROTEIN-LIKE"/>
    <property type="match status" value="1"/>
</dbReference>
<comment type="caution">
    <text evidence="2">The sequence shown here is derived from an EMBL/GenBank/DDBJ whole genome shotgun (WGS) entry which is preliminary data.</text>
</comment>
<accession>A0A9P8VG63</accession>
<dbReference type="SMART" id="SM00256">
    <property type="entry name" value="FBOX"/>
    <property type="match status" value="1"/>
</dbReference>
<evidence type="ECO:0000259" key="1">
    <source>
        <dbReference type="PROSITE" id="PS50181"/>
    </source>
</evidence>
<evidence type="ECO:0000313" key="2">
    <source>
        <dbReference type="EMBL" id="KAH6690545.1"/>
    </source>
</evidence>
<dbReference type="Proteomes" id="UP000770015">
    <property type="component" value="Unassembled WGS sequence"/>
</dbReference>
<dbReference type="PROSITE" id="PS50181">
    <property type="entry name" value="FBOX"/>
    <property type="match status" value="1"/>
</dbReference>
<protein>
    <recommendedName>
        <fullName evidence="1">F-box domain-containing protein</fullName>
    </recommendedName>
</protein>
<dbReference type="InterPro" id="IPR036047">
    <property type="entry name" value="F-box-like_dom_sf"/>
</dbReference>
<gene>
    <name evidence="2" type="ORF">F5X68DRAFT_259962</name>
</gene>
<reference evidence="2" key="1">
    <citation type="journal article" date="2021" name="Nat. Commun.">
        <title>Genetic determinants of endophytism in the Arabidopsis root mycobiome.</title>
        <authorList>
            <person name="Mesny F."/>
            <person name="Miyauchi S."/>
            <person name="Thiergart T."/>
            <person name="Pickel B."/>
            <person name="Atanasova L."/>
            <person name="Karlsson M."/>
            <person name="Huettel B."/>
            <person name="Barry K.W."/>
            <person name="Haridas S."/>
            <person name="Chen C."/>
            <person name="Bauer D."/>
            <person name="Andreopoulos W."/>
            <person name="Pangilinan J."/>
            <person name="LaButti K."/>
            <person name="Riley R."/>
            <person name="Lipzen A."/>
            <person name="Clum A."/>
            <person name="Drula E."/>
            <person name="Henrissat B."/>
            <person name="Kohler A."/>
            <person name="Grigoriev I.V."/>
            <person name="Martin F.M."/>
            <person name="Hacquard S."/>
        </authorList>
    </citation>
    <scope>NUCLEOTIDE SEQUENCE</scope>
    <source>
        <strain evidence="2">MPI-SDFR-AT-0117</strain>
    </source>
</reference>